<dbReference type="RefSeq" id="WP_069568411.1">
    <property type="nucleotide sequence ID" value="NZ_CP017157.1"/>
</dbReference>
<feature type="transmembrane region" description="Helical" evidence="1">
    <location>
        <begin position="69"/>
        <end position="90"/>
    </location>
</feature>
<organism evidence="2 3">
    <name type="scientific">Streptomyces lydicus</name>
    <dbReference type="NCBI Taxonomy" id="47763"/>
    <lineage>
        <taxon>Bacteria</taxon>
        <taxon>Bacillati</taxon>
        <taxon>Actinomycetota</taxon>
        <taxon>Actinomycetes</taxon>
        <taxon>Kitasatosporales</taxon>
        <taxon>Streptomycetaceae</taxon>
        <taxon>Streptomyces</taxon>
    </lineage>
</organism>
<dbReference type="KEGG" id="slc:SL103_09990"/>
<dbReference type="NCBIfam" id="NF033218">
    <property type="entry name" value="anchor_AmaP"/>
    <property type="match status" value="1"/>
</dbReference>
<sequence>MPTVRRTVNRVLLGLAGVVLLGTGGLVLFGGLRLPARWDLRLPAHWPWSRPGDVLLSAHQRTRWTHQGWWWPVVIAALAVFVLLMLWWLLAQLRRHRRDEILVDSGDGEGALLRGRALEAVLVAEAEALEGVDRAGVRLTGRRTEPRLRARLALAPHADPGGVLLRLSDEAVAHARRSAGLDHLPADVRLRAVKHRAERVS</sequence>
<feature type="transmembrane region" description="Helical" evidence="1">
    <location>
        <begin position="12"/>
        <end position="32"/>
    </location>
</feature>
<gene>
    <name evidence="2" type="ORF">SL103_09990</name>
</gene>
<accession>A0A1D7VIC5</accession>
<evidence type="ECO:0008006" key="4">
    <source>
        <dbReference type="Google" id="ProtNLM"/>
    </source>
</evidence>
<protein>
    <recommendedName>
        <fullName evidence="4">Alkaline shock response membrane anchor protein AmaP</fullName>
    </recommendedName>
</protein>
<keyword evidence="1" id="KW-1133">Transmembrane helix</keyword>
<dbReference type="OrthoDB" id="4350374at2"/>
<dbReference type="Proteomes" id="UP000094094">
    <property type="component" value="Chromosome"/>
</dbReference>
<dbReference type="AlphaFoldDB" id="A0A1D7VIC5"/>
<evidence type="ECO:0000256" key="1">
    <source>
        <dbReference type="SAM" id="Phobius"/>
    </source>
</evidence>
<evidence type="ECO:0000313" key="3">
    <source>
        <dbReference type="Proteomes" id="UP000094094"/>
    </source>
</evidence>
<keyword evidence="3" id="KW-1185">Reference proteome</keyword>
<reference evidence="2 3" key="1">
    <citation type="submission" date="2016-09" db="EMBL/GenBank/DDBJ databases">
        <title>Complete genome sequencing of Streptomyces lydicus 103 and metabolic pathways analysis of antibiotic biosynthesis.</title>
        <authorList>
            <person name="Jia N."/>
            <person name="Ding M.-Z."/>
            <person name="Gao F."/>
            <person name="Yuan Y.-J."/>
        </authorList>
    </citation>
    <scope>NUCLEOTIDE SEQUENCE [LARGE SCALE GENOMIC DNA]</scope>
    <source>
        <strain evidence="2 3">103</strain>
    </source>
</reference>
<name>A0A1D7VIC5_9ACTN</name>
<keyword evidence="1" id="KW-0812">Transmembrane</keyword>
<keyword evidence="1" id="KW-0472">Membrane</keyword>
<evidence type="ECO:0000313" key="2">
    <source>
        <dbReference type="EMBL" id="AOP46523.1"/>
    </source>
</evidence>
<proteinExistence type="predicted"/>
<dbReference type="EMBL" id="CP017157">
    <property type="protein sequence ID" value="AOP46523.1"/>
    <property type="molecule type" value="Genomic_DNA"/>
</dbReference>